<reference evidence="1 2" key="1">
    <citation type="journal article" date="2024" name="BMC Genomics">
        <title>De novo assembly and annotation of Popillia japonica's genome with initial clues to its potential as an invasive pest.</title>
        <authorList>
            <person name="Cucini C."/>
            <person name="Boschi S."/>
            <person name="Funari R."/>
            <person name="Cardaioli E."/>
            <person name="Iannotti N."/>
            <person name="Marturano G."/>
            <person name="Paoli F."/>
            <person name="Bruttini M."/>
            <person name="Carapelli A."/>
            <person name="Frati F."/>
            <person name="Nardi F."/>
        </authorList>
    </citation>
    <scope>NUCLEOTIDE SEQUENCE [LARGE SCALE GENOMIC DNA]</scope>
    <source>
        <strain evidence="1">DMR45628</strain>
    </source>
</reference>
<dbReference type="EMBL" id="JASPKY010000797">
    <property type="protein sequence ID" value="KAK9685185.1"/>
    <property type="molecule type" value="Genomic_DNA"/>
</dbReference>
<name>A0AAW1I8J2_POPJA</name>
<gene>
    <name evidence="1" type="ORF">QE152_g38232</name>
</gene>
<sequence>MLAVVDKFHRVGSMRCKRKGHVGLRSDSHDQYESRACFGFIVWEVCVANVKVTWGCAVTVTTNTNHALVLNQVLQSSKRNLLGPSLKLNINTRSLHGMFKIITRFACKIQTGHHLTAANKCVRESGATIVETKPSRTIIKIEYQ</sequence>
<evidence type="ECO:0000313" key="1">
    <source>
        <dbReference type="EMBL" id="KAK9685185.1"/>
    </source>
</evidence>
<comment type="caution">
    <text evidence="1">The sequence shown here is derived from an EMBL/GenBank/DDBJ whole genome shotgun (WGS) entry which is preliminary data.</text>
</comment>
<protein>
    <submittedName>
        <fullName evidence="1">Uncharacterized protein</fullName>
    </submittedName>
</protein>
<accession>A0AAW1I8J2</accession>
<dbReference type="Proteomes" id="UP001458880">
    <property type="component" value="Unassembled WGS sequence"/>
</dbReference>
<dbReference type="AlphaFoldDB" id="A0AAW1I8J2"/>
<keyword evidence="2" id="KW-1185">Reference proteome</keyword>
<proteinExistence type="predicted"/>
<organism evidence="1 2">
    <name type="scientific">Popillia japonica</name>
    <name type="common">Japanese beetle</name>
    <dbReference type="NCBI Taxonomy" id="7064"/>
    <lineage>
        <taxon>Eukaryota</taxon>
        <taxon>Metazoa</taxon>
        <taxon>Ecdysozoa</taxon>
        <taxon>Arthropoda</taxon>
        <taxon>Hexapoda</taxon>
        <taxon>Insecta</taxon>
        <taxon>Pterygota</taxon>
        <taxon>Neoptera</taxon>
        <taxon>Endopterygota</taxon>
        <taxon>Coleoptera</taxon>
        <taxon>Polyphaga</taxon>
        <taxon>Scarabaeiformia</taxon>
        <taxon>Scarabaeidae</taxon>
        <taxon>Rutelinae</taxon>
        <taxon>Popillia</taxon>
    </lineage>
</organism>
<evidence type="ECO:0000313" key="2">
    <source>
        <dbReference type="Proteomes" id="UP001458880"/>
    </source>
</evidence>